<dbReference type="Proteomes" id="UP000005566">
    <property type="component" value="Unassembled WGS sequence"/>
</dbReference>
<keyword evidence="3" id="KW-1185">Reference proteome</keyword>
<accession>H7FQC8</accession>
<dbReference type="PATRIC" id="fig|1086011.3.peg.1361"/>
<dbReference type="eggNOG" id="ENOG5030YQU">
    <property type="taxonomic scope" value="Bacteria"/>
</dbReference>
<name>H7FQC8_FLAFP</name>
<dbReference type="STRING" id="1086011.HJ01_01388"/>
<dbReference type="AlphaFoldDB" id="H7FQC8"/>
<feature type="chain" id="PRO_5003610438" evidence="1">
    <location>
        <begin position="20"/>
        <end position="122"/>
    </location>
</feature>
<organism evidence="2 3">
    <name type="scientific">Flavobacterium frigoris (strain PS1)</name>
    <dbReference type="NCBI Taxonomy" id="1086011"/>
    <lineage>
        <taxon>Bacteria</taxon>
        <taxon>Pseudomonadati</taxon>
        <taxon>Bacteroidota</taxon>
        <taxon>Flavobacteriia</taxon>
        <taxon>Flavobacteriales</taxon>
        <taxon>Flavobacteriaceae</taxon>
        <taxon>Flavobacterium</taxon>
    </lineage>
</organism>
<gene>
    <name evidence="2" type="ORF">HJ01_01388</name>
</gene>
<dbReference type="EMBL" id="AHKF01000015">
    <property type="protein sequence ID" value="EIA09482.1"/>
    <property type="molecule type" value="Genomic_DNA"/>
</dbReference>
<comment type="caution">
    <text evidence="2">The sequence shown here is derived from an EMBL/GenBank/DDBJ whole genome shotgun (WGS) entry which is preliminary data.</text>
</comment>
<evidence type="ECO:0000256" key="1">
    <source>
        <dbReference type="SAM" id="SignalP"/>
    </source>
</evidence>
<evidence type="ECO:0000313" key="3">
    <source>
        <dbReference type="Proteomes" id="UP000005566"/>
    </source>
</evidence>
<proteinExistence type="predicted"/>
<reference evidence="2 3" key="1">
    <citation type="journal article" date="2014" name="Acta Crystallogr. D">
        <title>Structure-based characterization and antifreeze properties of a hyperactive ice-binding protein from the Antarctic bacterium Flavobacterium frigoris PS1.</title>
        <authorList>
            <person name="Do H."/>
            <person name="Kim S.J."/>
            <person name="Kim H.J."/>
            <person name="Lee J.H."/>
        </authorList>
    </citation>
    <scope>NUCLEOTIDE SEQUENCE [LARGE SCALE GENOMIC DNA]</scope>
    <source>
        <strain evidence="2 3">PS1</strain>
    </source>
</reference>
<keyword evidence="1" id="KW-0732">Signal</keyword>
<feature type="signal peptide" evidence="1">
    <location>
        <begin position="1"/>
        <end position="19"/>
    </location>
</feature>
<protein>
    <submittedName>
        <fullName evidence="2">Uncharacterized protein</fullName>
    </submittedName>
</protein>
<evidence type="ECO:0000313" key="2">
    <source>
        <dbReference type="EMBL" id="EIA09482.1"/>
    </source>
</evidence>
<sequence length="122" mass="14188">MIKQLKYLIALFLAFGLMVNDGTLESQSNQVEYYQFSNPIVSSQWKTYRSKLYDFNQATAVKTVISIPFTYLQFAAIYSLQIKVLVKLRVKLYQKASSFIMQHLFISEMMTSTNSLNRLYIA</sequence>